<dbReference type="EMBL" id="LT670818">
    <property type="protein sequence ID" value="SHG68637.1"/>
    <property type="molecule type" value="Genomic_DNA"/>
</dbReference>
<dbReference type="Pfam" id="PF01047">
    <property type="entry name" value="MarR"/>
    <property type="match status" value="1"/>
</dbReference>
<dbReference type="InterPro" id="IPR036388">
    <property type="entry name" value="WH-like_DNA-bd_sf"/>
</dbReference>
<dbReference type="AlphaFoldDB" id="A0A1M5LUA3"/>
<feature type="domain" description="HTH marR-type" evidence="2">
    <location>
        <begin position="52"/>
        <end position="184"/>
    </location>
</feature>
<dbReference type="InterPro" id="IPR036390">
    <property type="entry name" value="WH_DNA-bd_sf"/>
</dbReference>
<dbReference type="OrthoDB" id="4717105at2"/>
<dbReference type="PANTHER" id="PTHR33164">
    <property type="entry name" value="TRANSCRIPTIONAL REGULATOR, MARR FAMILY"/>
    <property type="match status" value="1"/>
</dbReference>
<keyword evidence="3" id="KW-0238">DNA-binding</keyword>
<dbReference type="GO" id="GO:0003677">
    <property type="term" value="F:DNA binding"/>
    <property type="evidence" value="ECO:0007669"/>
    <property type="project" value="UniProtKB-KW"/>
</dbReference>
<evidence type="ECO:0000313" key="3">
    <source>
        <dbReference type="EMBL" id="SHG68637.1"/>
    </source>
</evidence>
<dbReference type="SMART" id="SM00347">
    <property type="entry name" value="HTH_MARR"/>
    <property type="match status" value="1"/>
</dbReference>
<dbReference type="PANTHER" id="PTHR33164:SF89">
    <property type="entry name" value="MARR FAMILY REGULATORY PROTEIN"/>
    <property type="match status" value="1"/>
</dbReference>
<evidence type="ECO:0000256" key="1">
    <source>
        <dbReference type="SAM" id="MobiDB-lite"/>
    </source>
</evidence>
<accession>A0A1M5LUA3</accession>
<dbReference type="GO" id="GO:0006950">
    <property type="term" value="P:response to stress"/>
    <property type="evidence" value="ECO:0007669"/>
    <property type="project" value="TreeGrafter"/>
</dbReference>
<dbReference type="RefSeq" id="WP_079567172.1">
    <property type="nucleotide sequence ID" value="NZ_LT670818.1"/>
</dbReference>
<protein>
    <submittedName>
        <fullName evidence="3">DNA-binding transcriptional regulator, MarR family</fullName>
    </submittedName>
</protein>
<dbReference type="GO" id="GO:0003700">
    <property type="term" value="F:DNA-binding transcription factor activity"/>
    <property type="evidence" value="ECO:0007669"/>
    <property type="project" value="InterPro"/>
</dbReference>
<sequence length="185" mass="20630">MKFKSGRGTTSPAKDARLIGQPAKSRKVSTRKRNVRAPAPLRDDQIALGDLSKNLGYRIRRAQLWVFKDVSRQLAPFDISIAQYSVLSIINTNPGINQLAIASVLSIERAGLGRLVERLERQGLVARTASSTNRRYYVLHLTTAGAALLDRLRSLIARHEEALAEKLGSRAYKELLRTLSVFLHE</sequence>
<reference evidence="3 4" key="1">
    <citation type="submission" date="2016-11" db="EMBL/GenBank/DDBJ databases">
        <authorList>
            <person name="Jaros S."/>
            <person name="Januszkiewicz K."/>
            <person name="Wedrychowicz H."/>
        </authorList>
    </citation>
    <scope>NUCLEOTIDE SEQUENCE [LARGE SCALE GENOMIC DNA]</scope>
    <source>
        <strain evidence="3 4">GAS242</strain>
    </source>
</reference>
<proteinExistence type="predicted"/>
<gene>
    <name evidence="3" type="ORF">SAMN05444169_3665</name>
</gene>
<dbReference type="SUPFAM" id="SSF46785">
    <property type="entry name" value="Winged helix' DNA-binding domain"/>
    <property type="match status" value="1"/>
</dbReference>
<name>A0A1M5LUA3_9BRAD</name>
<dbReference type="InterPro" id="IPR039422">
    <property type="entry name" value="MarR/SlyA-like"/>
</dbReference>
<dbReference type="Gene3D" id="1.10.10.10">
    <property type="entry name" value="Winged helix-like DNA-binding domain superfamily/Winged helix DNA-binding domain"/>
    <property type="match status" value="1"/>
</dbReference>
<feature type="compositionally biased region" description="Basic residues" evidence="1">
    <location>
        <begin position="24"/>
        <end position="35"/>
    </location>
</feature>
<dbReference type="Proteomes" id="UP000190675">
    <property type="component" value="Chromosome I"/>
</dbReference>
<feature type="region of interest" description="Disordered" evidence="1">
    <location>
        <begin position="1"/>
        <end position="36"/>
    </location>
</feature>
<evidence type="ECO:0000313" key="4">
    <source>
        <dbReference type="Proteomes" id="UP000190675"/>
    </source>
</evidence>
<dbReference type="PROSITE" id="PS50995">
    <property type="entry name" value="HTH_MARR_2"/>
    <property type="match status" value="1"/>
</dbReference>
<dbReference type="PRINTS" id="PR00598">
    <property type="entry name" value="HTHMARR"/>
</dbReference>
<evidence type="ECO:0000259" key="2">
    <source>
        <dbReference type="PROSITE" id="PS50995"/>
    </source>
</evidence>
<dbReference type="InterPro" id="IPR000835">
    <property type="entry name" value="HTH_MarR-typ"/>
</dbReference>
<organism evidence="3 4">
    <name type="scientific">Bradyrhizobium erythrophlei</name>
    <dbReference type="NCBI Taxonomy" id="1437360"/>
    <lineage>
        <taxon>Bacteria</taxon>
        <taxon>Pseudomonadati</taxon>
        <taxon>Pseudomonadota</taxon>
        <taxon>Alphaproteobacteria</taxon>
        <taxon>Hyphomicrobiales</taxon>
        <taxon>Nitrobacteraceae</taxon>
        <taxon>Bradyrhizobium</taxon>
    </lineage>
</organism>